<protein>
    <submittedName>
        <fullName evidence="1">Uncharacterized protein</fullName>
    </submittedName>
</protein>
<dbReference type="Gene3D" id="3.40.50.1390">
    <property type="entry name" value="Resolvase, N-terminal catalytic domain"/>
    <property type="match status" value="1"/>
</dbReference>
<keyword evidence="2" id="KW-1185">Reference proteome</keyword>
<proteinExistence type="predicted"/>
<dbReference type="InterPro" id="IPR036162">
    <property type="entry name" value="Resolvase-like_N_sf"/>
</dbReference>
<dbReference type="SUPFAM" id="SSF53041">
    <property type="entry name" value="Resolvase-like"/>
    <property type="match status" value="1"/>
</dbReference>
<gene>
    <name evidence="1" type="ORF">GCM10012286_79770</name>
</gene>
<reference evidence="2" key="1">
    <citation type="journal article" date="2019" name="Int. J. Syst. Evol. Microbiol.">
        <title>The Global Catalogue of Microorganisms (GCM) 10K type strain sequencing project: providing services to taxonomists for standard genome sequencing and annotation.</title>
        <authorList>
            <consortium name="The Broad Institute Genomics Platform"/>
            <consortium name="The Broad Institute Genome Sequencing Center for Infectious Disease"/>
            <person name="Wu L."/>
            <person name="Ma J."/>
        </authorList>
    </citation>
    <scope>NUCLEOTIDE SEQUENCE [LARGE SCALE GENOMIC DNA]</scope>
    <source>
        <strain evidence="2">CGMCC 4.7349</strain>
    </source>
</reference>
<sequence>MSGVQPAGVLLYLNVYGIEDIADRHTYMHASYEYAQALDWHIIDAVNDNAATDAPHGDRPGWRAIVQHVENPATAVDGIVFHSLDDLVQDPAQQDEVRAWAARHGCFIRSLLATESDAAAVGDDGGESS</sequence>
<dbReference type="EMBL" id="BMNG01000026">
    <property type="protein sequence ID" value="GGO59053.1"/>
    <property type="molecule type" value="Genomic_DNA"/>
</dbReference>
<accession>A0ABQ2MW86</accession>
<name>A0ABQ2MW86_9ACTN</name>
<dbReference type="Proteomes" id="UP000656881">
    <property type="component" value="Unassembled WGS sequence"/>
</dbReference>
<organism evidence="1 2">
    <name type="scientific">Streptomyces lasiicapitis</name>
    <dbReference type="NCBI Taxonomy" id="1923961"/>
    <lineage>
        <taxon>Bacteria</taxon>
        <taxon>Bacillati</taxon>
        <taxon>Actinomycetota</taxon>
        <taxon>Actinomycetes</taxon>
        <taxon>Kitasatosporales</taxon>
        <taxon>Streptomycetaceae</taxon>
        <taxon>Streptomyces</taxon>
    </lineage>
</organism>
<evidence type="ECO:0000313" key="1">
    <source>
        <dbReference type="EMBL" id="GGO59053.1"/>
    </source>
</evidence>
<comment type="caution">
    <text evidence="1">The sequence shown here is derived from an EMBL/GenBank/DDBJ whole genome shotgun (WGS) entry which is preliminary data.</text>
</comment>
<evidence type="ECO:0000313" key="2">
    <source>
        <dbReference type="Proteomes" id="UP000656881"/>
    </source>
</evidence>